<organism evidence="2 3">
    <name type="scientific">Jannaschia seosinensis</name>
    <dbReference type="NCBI Taxonomy" id="313367"/>
    <lineage>
        <taxon>Bacteria</taxon>
        <taxon>Pseudomonadati</taxon>
        <taxon>Pseudomonadota</taxon>
        <taxon>Alphaproteobacteria</taxon>
        <taxon>Rhodobacterales</taxon>
        <taxon>Roseobacteraceae</taxon>
        <taxon>Jannaschia</taxon>
    </lineage>
</organism>
<dbReference type="AlphaFoldDB" id="A0A0M7B8F2"/>
<dbReference type="InterPro" id="IPR051599">
    <property type="entry name" value="Cell_Envelope_Assoc"/>
</dbReference>
<dbReference type="Pfam" id="PF02698">
    <property type="entry name" value="DUF218"/>
    <property type="match status" value="1"/>
</dbReference>
<protein>
    <recommendedName>
        <fullName evidence="1">DUF218 domain-containing protein</fullName>
    </recommendedName>
</protein>
<reference evidence="2 3" key="1">
    <citation type="submission" date="2015-09" db="EMBL/GenBank/DDBJ databases">
        <authorList>
            <person name="Jackson K.R."/>
            <person name="Lunt B.L."/>
            <person name="Fisher J.N.B."/>
            <person name="Gardner A.V."/>
            <person name="Bailey M.E."/>
            <person name="Deus L.M."/>
            <person name="Earl A.S."/>
            <person name="Gibby P.D."/>
            <person name="Hartmann K.A."/>
            <person name="Liu J.E."/>
            <person name="Manci A.M."/>
            <person name="Nielsen D.A."/>
            <person name="Solomon M.B."/>
            <person name="Breakwell D.P."/>
            <person name="Burnett S.H."/>
            <person name="Grose J.H."/>
        </authorList>
    </citation>
    <scope>NUCLEOTIDE SEQUENCE [LARGE SCALE GENOMIC DNA]</scope>
    <source>
        <strain evidence="2 3">CECT 7799</strain>
    </source>
</reference>
<dbReference type="EMBL" id="CYPR01000045">
    <property type="protein sequence ID" value="CUH28052.1"/>
    <property type="molecule type" value="Genomic_DNA"/>
</dbReference>
<dbReference type="OrthoDB" id="9809813at2"/>
<dbReference type="InterPro" id="IPR014729">
    <property type="entry name" value="Rossmann-like_a/b/a_fold"/>
</dbReference>
<dbReference type="PANTHER" id="PTHR30336:SF20">
    <property type="entry name" value="DUF218 DOMAIN-CONTAINING PROTEIN"/>
    <property type="match status" value="1"/>
</dbReference>
<evidence type="ECO:0000259" key="1">
    <source>
        <dbReference type="Pfam" id="PF02698"/>
    </source>
</evidence>
<name>A0A0M7B8F2_9RHOB</name>
<dbReference type="CDD" id="cd06259">
    <property type="entry name" value="YdcF-like"/>
    <property type="match status" value="1"/>
</dbReference>
<proteinExistence type="predicted"/>
<feature type="domain" description="DUF218" evidence="1">
    <location>
        <begin position="6"/>
        <end position="120"/>
    </location>
</feature>
<sequence>MISERIAIVLGASVRPDGTPSPTLALRVDHACALFARGEVDRILLTGGVGRHGPAEAEVAEARARSRGVPAGRLAVEPRSTSTFENLTEALALLPQDAKLVLVSNRWHLPRACLILLILGRDARLDGPAGSGSWAWTARAILREILATPVTIWRAWRYRRRMPPVEGTR</sequence>
<evidence type="ECO:0000313" key="3">
    <source>
        <dbReference type="Proteomes" id="UP000049455"/>
    </source>
</evidence>
<dbReference type="PANTHER" id="PTHR30336">
    <property type="entry name" value="INNER MEMBRANE PROTEIN, PROBABLE PERMEASE"/>
    <property type="match status" value="1"/>
</dbReference>
<dbReference type="Proteomes" id="UP000049455">
    <property type="component" value="Unassembled WGS sequence"/>
</dbReference>
<dbReference type="RefSeq" id="WP_055662457.1">
    <property type="nucleotide sequence ID" value="NZ_CYPR01000045.1"/>
</dbReference>
<accession>A0A0M7B8F2</accession>
<keyword evidence="3" id="KW-1185">Reference proteome</keyword>
<gene>
    <name evidence="2" type="ORF">JSE7799_00797</name>
</gene>
<evidence type="ECO:0000313" key="2">
    <source>
        <dbReference type="EMBL" id="CUH28052.1"/>
    </source>
</evidence>
<dbReference type="InterPro" id="IPR003848">
    <property type="entry name" value="DUF218"/>
</dbReference>
<dbReference type="Gene3D" id="3.40.50.620">
    <property type="entry name" value="HUPs"/>
    <property type="match status" value="1"/>
</dbReference>
<dbReference type="GO" id="GO:0005886">
    <property type="term" value="C:plasma membrane"/>
    <property type="evidence" value="ECO:0007669"/>
    <property type="project" value="TreeGrafter"/>
</dbReference>